<proteinExistence type="predicted"/>
<dbReference type="OrthoDB" id="9978720at2759"/>
<gene>
    <name evidence="3" type="ORF">FALBO_5514</name>
</gene>
<dbReference type="InterPro" id="IPR000073">
    <property type="entry name" value="AB_hydrolase_1"/>
</dbReference>
<name>A0A8H4PKD8_9HYPO</name>
<dbReference type="PANTHER" id="PTHR43194">
    <property type="entry name" value="HYDROLASE ALPHA/BETA FOLD FAMILY"/>
    <property type="match status" value="1"/>
</dbReference>
<dbReference type="Proteomes" id="UP000554235">
    <property type="component" value="Unassembled WGS sequence"/>
</dbReference>
<evidence type="ECO:0000259" key="2">
    <source>
        <dbReference type="Pfam" id="PF12697"/>
    </source>
</evidence>
<keyword evidence="4" id="KW-1185">Reference proteome</keyword>
<keyword evidence="1" id="KW-0732">Signal</keyword>
<evidence type="ECO:0000313" key="4">
    <source>
        <dbReference type="Proteomes" id="UP000554235"/>
    </source>
</evidence>
<organism evidence="3 4">
    <name type="scientific">Fusarium albosuccineum</name>
    <dbReference type="NCBI Taxonomy" id="1237068"/>
    <lineage>
        <taxon>Eukaryota</taxon>
        <taxon>Fungi</taxon>
        <taxon>Dikarya</taxon>
        <taxon>Ascomycota</taxon>
        <taxon>Pezizomycotina</taxon>
        <taxon>Sordariomycetes</taxon>
        <taxon>Hypocreomycetidae</taxon>
        <taxon>Hypocreales</taxon>
        <taxon>Nectriaceae</taxon>
        <taxon>Fusarium</taxon>
        <taxon>Fusarium decemcellulare species complex</taxon>
    </lineage>
</organism>
<dbReference type="PANTHER" id="PTHR43194:SF4">
    <property type="entry name" value="AB HYDROLASE-1 DOMAIN-CONTAINING PROTEIN"/>
    <property type="match status" value="1"/>
</dbReference>
<feature type="domain" description="AB hydrolase-1" evidence="2">
    <location>
        <begin position="67"/>
        <end position="358"/>
    </location>
</feature>
<comment type="caution">
    <text evidence="3">The sequence shown here is derived from an EMBL/GenBank/DDBJ whole genome shotgun (WGS) entry which is preliminary data.</text>
</comment>
<dbReference type="AlphaFoldDB" id="A0A8H4PKD8"/>
<reference evidence="3 4" key="1">
    <citation type="submission" date="2020-01" db="EMBL/GenBank/DDBJ databases">
        <title>Identification and distribution of gene clusters putatively required for synthesis of sphingolipid metabolism inhibitors in phylogenetically diverse species of the filamentous fungus Fusarium.</title>
        <authorList>
            <person name="Kim H.-S."/>
            <person name="Busman M."/>
            <person name="Brown D.W."/>
            <person name="Divon H."/>
            <person name="Uhlig S."/>
            <person name="Proctor R.H."/>
        </authorList>
    </citation>
    <scope>NUCLEOTIDE SEQUENCE [LARGE SCALE GENOMIC DNA]</scope>
    <source>
        <strain evidence="3 4">NRRL 20459</strain>
    </source>
</reference>
<accession>A0A8H4PKD8</accession>
<feature type="chain" id="PRO_5034800945" evidence="1">
    <location>
        <begin position="21"/>
        <end position="370"/>
    </location>
</feature>
<dbReference type="Pfam" id="PF12697">
    <property type="entry name" value="Abhydrolase_6"/>
    <property type="match status" value="1"/>
</dbReference>
<dbReference type="CDD" id="cd12809">
    <property type="entry name" value="Esterase_713_like-2"/>
    <property type="match status" value="1"/>
</dbReference>
<dbReference type="Gene3D" id="3.40.50.1820">
    <property type="entry name" value="alpha/beta hydrolase"/>
    <property type="match status" value="1"/>
</dbReference>
<evidence type="ECO:0000313" key="3">
    <source>
        <dbReference type="EMBL" id="KAF4467612.1"/>
    </source>
</evidence>
<feature type="signal peptide" evidence="1">
    <location>
        <begin position="1"/>
        <end position="20"/>
    </location>
</feature>
<evidence type="ECO:0000256" key="1">
    <source>
        <dbReference type="SAM" id="SignalP"/>
    </source>
</evidence>
<dbReference type="InterPro" id="IPR029058">
    <property type="entry name" value="AB_hydrolase_fold"/>
</dbReference>
<dbReference type="EMBL" id="JAADYS010000723">
    <property type="protein sequence ID" value="KAF4467612.1"/>
    <property type="molecule type" value="Genomic_DNA"/>
</dbReference>
<sequence>MRFFTLPLVAAALLGGCSIGAEVPYTRSYFYTGGQYVDDGSGGHIFRDQMYVEKLVPSSGTTQHVPIVFIHGQAQTGTNFLNKPDGGRGWATLFIQQGYEVYIIDQTFRGRSAWQPAQGAAKPSTYSAEIIQQRFTAGKDYMLWPQASKHTQWPGTGKMGDPVFDAFYSSNVQFISNATYQQTTVQNAGAALLDKIGKPVILVGHSQGGLMPIVIADARPKLAKALILLEPTGPPFQDAVFSNTSTRAWGLTDIPVTYSPAVTDPSTELVKKTYPARGDDYVKCVLQAESPSPRKLVNLISKPILVVTSESSYHVPYDYCTVDFLQQAGCSKAEHLELGEVGIHGNGHMFFMEKNSDEIQKVLSSWIEEL</sequence>
<protein>
    <submittedName>
        <fullName evidence="3">Fusarubin cluster-esterase</fullName>
    </submittedName>
</protein>
<dbReference type="InterPro" id="IPR050228">
    <property type="entry name" value="Carboxylesterase_BioH"/>
</dbReference>
<dbReference type="SUPFAM" id="SSF53474">
    <property type="entry name" value="alpha/beta-Hydrolases"/>
    <property type="match status" value="1"/>
</dbReference>
<dbReference type="PROSITE" id="PS51257">
    <property type="entry name" value="PROKAR_LIPOPROTEIN"/>
    <property type="match status" value="1"/>
</dbReference>